<keyword evidence="2" id="KW-0645">Protease</keyword>
<sequence>MLFFILYATAVYSYDCIYSQIQAQTEETLYTLDDTLKQQFKAEGEWTPLIVKFDMGALDGIYTSNPAVCLTEGGGCSKENVLTTEKKDYIKSMVESVQNYLNKYFQVHPGTIQILQDNYKKRVSCGEVSDIKDQVVDSDVGMIMYVTSHPVESPTILAYAASCGSADDYLGLNNGRMKKRSIFGYTNINPANLDTTPGKFRINVHTFLHETLHALGFSSSTGTRKVSKGKGEETVSVIDTPNVLRVAKDYFNDQTIEYVEFEDGGGSGTAGAHWEKRVLYNEIMTGTSSMYSSLSNFTLAYFEDLGTFKPNYSVAEPLTWGKGMKKDFFKCSNWPEKAPYYGKNQNRGCTPDRGAVGICDATTHTSPGLDPIYQNYGDPNRGGMVELMDYCIHTTLVSGGQCYAQDMLSLETVSSLSFLDRGSSFGQDARCFTTSLMKYSVPIPDFSCYRVKCVERGYRVRVNNNWMLCSGEEELSVAGYAGKITCVNKDEFCNGEVEEWPDIWKLTPAKVKSGNEVSLIGKYLKDVYKVYVSSTEQTIISTTDQELVFKLEFTDAVVNIIELLQNGYVTVEVKVVSGEDVNAVYQGFQVEMDLKEVANNFGQWLYKNIFFTVGIVIIFLFIVNLFIYIIAKRIVYRRAKQIARNLI</sequence>
<dbReference type="Pfam" id="PF01457">
    <property type="entry name" value="Peptidase_M8"/>
    <property type="match status" value="1"/>
</dbReference>
<keyword evidence="9" id="KW-0472">Membrane</keyword>
<dbReference type="SUPFAM" id="SSF55486">
    <property type="entry name" value="Metalloproteases ('zincins'), catalytic domain"/>
    <property type="match status" value="1"/>
</dbReference>
<dbReference type="GO" id="GO:0006508">
    <property type="term" value="P:proteolysis"/>
    <property type="evidence" value="ECO:0007669"/>
    <property type="project" value="UniProtKB-KW"/>
</dbReference>
<dbReference type="VEuPathDB" id="AmoebaDB:EIN_154240"/>
<evidence type="ECO:0000256" key="4">
    <source>
        <dbReference type="ARBA" id="ARBA00022801"/>
    </source>
</evidence>
<reference evidence="10 11" key="1">
    <citation type="submission" date="2012-10" db="EMBL/GenBank/DDBJ databases">
        <authorList>
            <person name="Zafar N."/>
            <person name="Inman J."/>
            <person name="Hall N."/>
            <person name="Lorenzi H."/>
            <person name="Caler E."/>
        </authorList>
    </citation>
    <scope>NUCLEOTIDE SEQUENCE [LARGE SCALE GENOMIC DNA]</scope>
    <source>
        <strain evidence="10 11">IP1</strain>
    </source>
</reference>
<comment type="similarity">
    <text evidence="1">Belongs to the peptidase M8 family.</text>
</comment>
<keyword evidence="4" id="KW-0378">Hydrolase</keyword>
<dbReference type="PANTHER" id="PTHR10942:SF0">
    <property type="entry name" value="LEISHMANOLYSIN-LIKE PEPTIDASE"/>
    <property type="match status" value="1"/>
</dbReference>
<dbReference type="Gene3D" id="3.90.132.10">
    <property type="entry name" value="Leishmanolysin , domain 2"/>
    <property type="match status" value="1"/>
</dbReference>
<keyword evidence="11" id="KW-1185">Reference proteome</keyword>
<accession>A0A0A1U962</accession>
<dbReference type="Proteomes" id="UP000014680">
    <property type="component" value="Unassembled WGS sequence"/>
</dbReference>
<dbReference type="GO" id="GO:0004222">
    <property type="term" value="F:metalloendopeptidase activity"/>
    <property type="evidence" value="ECO:0007669"/>
    <property type="project" value="InterPro"/>
</dbReference>
<keyword evidence="5 8" id="KW-0862">Zinc</keyword>
<dbReference type="GO" id="GO:0007155">
    <property type="term" value="P:cell adhesion"/>
    <property type="evidence" value="ECO:0007669"/>
    <property type="project" value="InterPro"/>
</dbReference>
<keyword evidence="3 8" id="KW-0479">Metal-binding</keyword>
<dbReference type="EMBL" id="KB206474">
    <property type="protein sequence ID" value="ELP91367.1"/>
    <property type="molecule type" value="Genomic_DNA"/>
</dbReference>
<gene>
    <name evidence="10" type="ORF">EIN_154240</name>
</gene>
<dbReference type="SMR" id="A0A0A1U962"/>
<feature type="transmembrane region" description="Helical" evidence="9">
    <location>
        <begin position="609"/>
        <end position="631"/>
    </location>
</feature>
<dbReference type="GO" id="GO:0016020">
    <property type="term" value="C:membrane"/>
    <property type="evidence" value="ECO:0007669"/>
    <property type="project" value="InterPro"/>
</dbReference>
<dbReference type="Gene3D" id="3.10.170.20">
    <property type="match status" value="1"/>
</dbReference>
<feature type="active site" evidence="7">
    <location>
        <position position="210"/>
    </location>
</feature>
<evidence type="ECO:0000256" key="9">
    <source>
        <dbReference type="SAM" id="Phobius"/>
    </source>
</evidence>
<dbReference type="PANTHER" id="PTHR10942">
    <property type="entry name" value="LEISHMANOLYSIN-LIKE PEPTIDASE"/>
    <property type="match status" value="1"/>
</dbReference>
<keyword evidence="9" id="KW-0812">Transmembrane</keyword>
<proteinExistence type="inferred from homology"/>
<feature type="binding site" evidence="8">
    <location>
        <position position="273"/>
    </location>
    <ligand>
        <name>Zn(2+)</name>
        <dbReference type="ChEBI" id="CHEBI:29105"/>
        <note>catalytic</note>
    </ligand>
</feature>
<evidence type="ECO:0000256" key="8">
    <source>
        <dbReference type="PIRSR" id="PIRSR601577-2"/>
    </source>
</evidence>
<evidence type="ECO:0000256" key="1">
    <source>
        <dbReference type="ARBA" id="ARBA00005860"/>
    </source>
</evidence>
<protein>
    <submittedName>
        <fullName evidence="10">Uncharacterized protein</fullName>
    </submittedName>
</protein>
<evidence type="ECO:0000256" key="3">
    <source>
        <dbReference type="ARBA" id="ARBA00022723"/>
    </source>
</evidence>
<feature type="binding site" evidence="8">
    <location>
        <position position="209"/>
    </location>
    <ligand>
        <name>Zn(2+)</name>
        <dbReference type="ChEBI" id="CHEBI:29105"/>
        <note>catalytic</note>
    </ligand>
</feature>
<comment type="cofactor">
    <cofactor evidence="8">
        <name>Zn(2+)</name>
        <dbReference type="ChEBI" id="CHEBI:29105"/>
    </cofactor>
    <text evidence="8">Binds 1 zinc ion per subunit.</text>
</comment>
<feature type="binding site" evidence="8">
    <location>
        <position position="213"/>
    </location>
    <ligand>
        <name>Zn(2+)</name>
        <dbReference type="ChEBI" id="CHEBI:29105"/>
        <note>catalytic</note>
    </ligand>
</feature>
<dbReference type="Gene3D" id="2.10.55.10">
    <property type="entry name" value="Leishmanolysin domain 3"/>
    <property type="match status" value="1"/>
</dbReference>
<dbReference type="InterPro" id="IPR001577">
    <property type="entry name" value="Peptidase_M8"/>
</dbReference>
<evidence type="ECO:0000256" key="5">
    <source>
        <dbReference type="ARBA" id="ARBA00022833"/>
    </source>
</evidence>
<organism evidence="10 11">
    <name type="scientific">Entamoeba invadens IP1</name>
    <dbReference type="NCBI Taxonomy" id="370355"/>
    <lineage>
        <taxon>Eukaryota</taxon>
        <taxon>Amoebozoa</taxon>
        <taxon>Evosea</taxon>
        <taxon>Archamoebae</taxon>
        <taxon>Mastigamoebida</taxon>
        <taxon>Entamoebidae</taxon>
        <taxon>Entamoeba</taxon>
    </lineage>
</organism>
<dbReference type="KEGG" id="eiv:EIN_154240"/>
<evidence type="ECO:0000256" key="6">
    <source>
        <dbReference type="ARBA" id="ARBA00023049"/>
    </source>
</evidence>
<keyword evidence="9" id="KW-1133">Transmembrane helix</keyword>
<dbReference type="PRINTS" id="PR00782">
    <property type="entry name" value="LSHMANOLYSIN"/>
</dbReference>
<evidence type="ECO:0000256" key="7">
    <source>
        <dbReference type="PIRSR" id="PIRSR601577-1"/>
    </source>
</evidence>
<dbReference type="GeneID" id="14890376"/>
<dbReference type="OrthoDB" id="527990at2759"/>
<dbReference type="FunFam" id="3.90.132.10:FF:000001">
    <property type="entry name" value="leishmanolysin-like peptidase isoform X2"/>
    <property type="match status" value="1"/>
</dbReference>
<evidence type="ECO:0000256" key="2">
    <source>
        <dbReference type="ARBA" id="ARBA00022670"/>
    </source>
</evidence>
<evidence type="ECO:0000313" key="10">
    <source>
        <dbReference type="EMBL" id="ELP91367.1"/>
    </source>
</evidence>
<dbReference type="OMA" id="AWATICQ"/>
<dbReference type="GO" id="GO:0046872">
    <property type="term" value="F:metal ion binding"/>
    <property type="evidence" value="ECO:0007669"/>
    <property type="project" value="UniProtKB-KW"/>
</dbReference>
<keyword evidence="6 8" id="KW-0482">Metalloprotease</keyword>
<dbReference type="RefSeq" id="XP_004258138.1">
    <property type="nucleotide sequence ID" value="XM_004258090.1"/>
</dbReference>
<dbReference type="AlphaFoldDB" id="A0A0A1U962"/>
<evidence type="ECO:0000313" key="11">
    <source>
        <dbReference type="Proteomes" id="UP000014680"/>
    </source>
</evidence>
<dbReference type="GO" id="GO:0005737">
    <property type="term" value="C:cytoplasm"/>
    <property type="evidence" value="ECO:0007669"/>
    <property type="project" value="TreeGrafter"/>
</dbReference>
<name>A0A0A1U962_ENTIV</name>